<keyword evidence="2" id="KW-0732">Signal</keyword>
<reference evidence="3 4" key="1">
    <citation type="submission" date="2017-03" db="EMBL/GenBank/DDBJ databases">
        <title>Genomes of endolithic fungi from Antarctica.</title>
        <authorList>
            <person name="Coleine C."/>
            <person name="Masonjones S."/>
            <person name="Stajich J.E."/>
        </authorList>
    </citation>
    <scope>NUCLEOTIDE SEQUENCE [LARGE SCALE GENOMIC DNA]</scope>
    <source>
        <strain evidence="3 4">CCFEE 6315</strain>
    </source>
</reference>
<evidence type="ECO:0000256" key="2">
    <source>
        <dbReference type="SAM" id="SignalP"/>
    </source>
</evidence>
<organism evidence="3 4">
    <name type="scientific">Salinomyces thailandicus</name>
    <dbReference type="NCBI Taxonomy" id="706561"/>
    <lineage>
        <taxon>Eukaryota</taxon>
        <taxon>Fungi</taxon>
        <taxon>Dikarya</taxon>
        <taxon>Ascomycota</taxon>
        <taxon>Pezizomycotina</taxon>
        <taxon>Dothideomycetes</taxon>
        <taxon>Dothideomycetidae</taxon>
        <taxon>Mycosphaerellales</taxon>
        <taxon>Teratosphaeriaceae</taxon>
        <taxon>Salinomyces</taxon>
    </lineage>
</organism>
<feature type="region of interest" description="Disordered" evidence="1">
    <location>
        <begin position="244"/>
        <end position="268"/>
    </location>
</feature>
<sequence>MPSLLSLFSLAAAASAALNATFCSDDQCEEPALGSLLLDENDIGKCHNDFAGKALAVKVSPWSDPAAASQSDGHADAHDVDPLLNIRFYRSIDCFAHCGSGHLIQQFWSGFQTLGAHYIYNEDGNLRNLRTNHSVLQSFEIVRVDEHGDYEPHGYCGIRHGDAQFFRGRIWKWQQVGPSSFREVPIEEWADEKFPRMTGIGHPMHGTVDASGKTKMQQVSEFVWIGVPLEEWDDEVHVRNDKPFRELEEDWEEDKDENAEKEQGHEYL</sequence>
<evidence type="ECO:0000256" key="1">
    <source>
        <dbReference type="SAM" id="MobiDB-lite"/>
    </source>
</evidence>
<proteinExistence type="predicted"/>
<dbReference type="Proteomes" id="UP000308549">
    <property type="component" value="Unassembled WGS sequence"/>
</dbReference>
<dbReference type="OrthoDB" id="4766028at2759"/>
<feature type="chain" id="PRO_5020451215" evidence="2">
    <location>
        <begin position="17"/>
        <end position="268"/>
    </location>
</feature>
<accession>A0A4V5N5J1</accession>
<gene>
    <name evidence="3" type="ORF">B0A50_02336</name>
</gene>
<evidence type="ECO:0000313" key="3">
    <source>
        <dbReference type="EMBL" id="TKA31489.1"/>
    </source>
</evidence>
<feature type="signal peptide" evidence="2">
    <location>
        <begin position="1"/>
        <end position="16"/>
    </location>
</feature>
<dbReference type="AlphaFoldDB" id="A0A4V5N5J1"/>
<protein>
    <submittedName>
        <fullName evidence="3">Uncharacterized protein</fullName>
    </submittedName>
</protein>
<keyword evidence="4" id="KW-1185">Reference proteome</keyword>
<evidence type="ECO:0000313" key="4">
    <source>
        <dbReference type="Proteomes" id="UP000308549"/>
    </source>
</evidence>
<comment type="caution">
    <text evidence="3">The sequence shown here is derived from an EMBL/GenBank/DDBJ whole genome shotgun (WGS) entry which is preliminary data.</text>
</comment>
<name>A0A4V5N5J1_9PEZI</name>
<dbReference type="EMBL" id="NAJL01000008">
    <property type="protein sequence ID" value="TKA31489.1"/>
    <property type="molecule type" value="Genomic_DNA"/>
</dbReference>
<feature type="compositionally biased region" description="Basic and acidic residues" evidence="1">
    <location>
        <begin position="258"/>
        <end position="268"/>
    </location>
</feature>
<feature type="compositionally biased region" description="Acidic residues" evidence="1">
    <location>
        <begin position="247"/>
        <end position="257"/>
    </location>
</feature>